<dbReference type="InterPro" id="IPR036513">
    <property type="entry name" value="STAS_dom_sf"/>
</dbReference>
<reference evidence="4" key="1">
    <citation type="journal article" date="2019" name="Int. J. Syst. Evol. Microbiol.">
        <title>The Global Catalogue of Microorganisms (GCM) 10K type strain sequencing project: providing services to taxonomists for standard genome sequencing and annotation.</title>
        <authorList>
            <consortium name="The Broad Institute Genomics Platform"/>
            <consortium name="The Broad Institute Genome Sequencing Center for Infectious Disease"/>
            <person name="Wu L."/>
            <person name="Ma J."/>
        </authorList>
    </citation>
    <scope>NUCLEOTIDE SEQUENCE [LARGE SCALE GENOMIC DNA]</scope>
    <source>
        <strain evidence="4">CGMCC 1.9106</strain>
    </source>
</reference>
<gene>
    <name evidence="3" type="ORF">ACFQO7_35525</name>
</gene>
<protein>
    <recommendedName>
        <fullName evidence="5">STAS domain-containing protein</fullName>
    </recommendedName>
</protein>
<comment type="caution">
    <text evidence="3">The sequence shown here is derived from an EMBL/GenBank/DDBJ whole genome shotgun (WGS) entry which is preliminary data.</text>
</comment>
<evidence type="ECO:0000256" key="1">
    <source>
        <dbReference type="SAM" id="MobiDB-lite"/>
    </source>
</evidence>
<feature type="region of interest" description="Disordered" evidence="1">
    <location>
        <begin position="223"/>
        <end position="244"/>
    </location>
</feature>
<evidence type="ECO:0000313" key="3">
    <source>
        <dbReference type="EMBL" id="MFC7247803.1"/>
    </source>
</evidence>
<keyword evidence="2" id="KW-1133">Transmembrane helix</keyword>
<dbReference type="Gene3D" id="3.30.750.24">
    <property type="entry name" value="STAS domain"/>
    <property type="match status" value="1"/>
</dbReference>
<feature type="transmembrane region" description="Helical" evidence="2">
    <location>
        <begin position="6"/>
        <end position="27"/>
    </location>
</feature>
<organism evidence="3 4">
    <name type="scientific">Catellatospora aurea</name>
    <dbReference type="NCBI Taxonomy" id="1337874"/>
    <lineage>
        <taxon>Bacteria</taxon>
        <taxon>Bacillati</taxon>
        <taxon>Actinomycetota</taxon>
        <taxon>Actinomycetes</taxon>
        <taxon>Micromonosporales</taxon>
        <taxon>Micromonosporaceae</taxon>
        <taxon>Catellatospora</taxon>
    </lineage>
</organism>
<evidence type="ECO:0008006" key="5">
    <source>
        <dbReference type="Google" id="ProtNLM"/>
    </source>
</evidence>
<dbReference type="PANTHER" id="PTHR11814">
    <property type="entry name" value="SULFATE TRANSPORTER"/>
    <property type="match status" value="1"/>
</dbReference>
<name>A0ABW2H783_9ACTN</name>
<keyword evidence="2" id="KW-0472">Membrane</keyword>
<keyword evidence="2" id="KW-0812">Transmembrane</keyword>
<dbReference type="EMBL" id="JBHTAC010000065">
    <property type="protein sequence ID" value="MFC7247803.1"/>
    <property type="molecule type" value="Genomic_DNA"/>
</dbReference>
<evidence type="ECO:0000313" key="4">
    <source>
        <dbReference type="Proteomes" id="UP001596392"/>
    </source>
</evidence>
<dbReference type="RefSeq" id="WP_376810508.1">
    <property type="nucleotide sequence ID" value="NZ_JBHTAC010000065.1"/>
</dbReference>
<sequence>MIVLLVGPYAGWIPMAVIGGIMLVIGAELLEKRVPDIRLVLHTSWPSAIAMVITFLATTAMPLQYAIFLGAGLSILLTSISVTRSSRLMEFTRTDGAWQIGDPPARLASGRTTVLHYEGSGFFSEVSRIDQEWPDTDGVTDAAIVLSVRGSVDVPSATFLKALDDRVGKLGEQGIPVFLAGVPPRFREQLIRSRELKHLVPDHLVAETPRLTESLEQAYDRAEHARLNSRTGTATEGPAESAHR</sequence>
<accession>A0ABW2H783</accession>
<feature type="transmembrane region" description="Helical" evidence="2">
    <location>
        <begin position="63"/>
        <end position="83"/>
    </location>
</feature>
<keyword evidence="4" id="KW-1185">Reference proteome</keyword>
<proteinExistence type="predicted"/>
<dbReference type="Proteomes" id="UP001596392">
    <property type="component" value="Unassembled WGS sequence"/>
</dbReference>
<feature type="transmembrane region" description="Helical" evidence="2">
    <location>
        <begin position="39"/>
        <end position="57"/>
    </location>
</feature>
<evidence type="ECO:0000256" key="2">
    <source>
        <dbReference type="SAM" id="Phobius"/>
    </source>
</evidence>
<dbReference type="InterPro" id="IPR001902">
    <property type="entry name" value="SLC26A/SulP_fam"/>
</dbReference>